<name>A0A6A6HWW2_9PLEO</name>
<dbReference type="SUPFAM" id="SSF53383">
    <property type="entry name" value="PLP-dependent transferases"/>
    <property type="match status" value="1"/>
</dbReference>
<dbReference type="GO" id="GO:0005829">
    <property type="term" value="C:cytosol"/>
    <property type="evidence" value="ECO:0007669"/>
    <property type="project" value="TreeGrafter"/>
</dbReference>
<dbReference type="Gene3D" id="3.40.640.10">
    <property type="entry name" value="Type I PLP-dependent aspartate aminotransferase-like (Major domain)"/>
    <property type="match status" value="1"/>
</dbReference>
<evidence type="ECO:0000256" key="1">
    <source>
        <dbReference type="ARBA" id="ARBA00008954"/>
    </source>
</evidence>
<sequence length="243" mass="26462">VAAFIAETIPSSTLGCVPACGEYSAGIRDISDKYGIFLILDEVMSGMGRTGSLHAWQQEPNFRGPDLQMIGKSLGGGFISLSGLLVGEKVESILRTGTGTISHSQTFQNHALACAAALQVQKIIERDNLLRSVQDMGQELERQLREHILPLKVVGDVRGRGLYWAVEFVGNKETKAQIPPELGFSKKVMAAAMARGLLLHGKHAQAGTLYNVEHVMVLPHFMVSRSRIHDIVGRLKDAITECM</sequence>
<dbReference type="GeneID" id="54577648"/>
<dbReference type="GO" id="GO:0008483">
    <property type="term" value="F:transaminase activity"/>
    <property type="evidence" value="ECO:0007669"/>
    <property type="project" value="UniProtKB-KW"/>
</dbReference>
<dbReference type="InterPro" id="IPR005814">
    <property type="entry name" value="Aminotrans_3"/>
</dbReference>
<feature type="non-terminal residue" evidence="3">
    <location>
        <position position="1"/>
    </location>
</feature>
<evidence type="ECO:0000313" key="4">
    <source>
        <dbReference type="Proteomes" id="UP000800094"/>
    </source>
</evidence>
<keyword evidence="4" id="KW-1185">Reference proteome</keyword>
<dbReference type="InterPro" id="IPR015421">
    <property type="entry name" value="PyrdxlP-dep_Trfase_major"/>
</dbReference>
<dbReference type="EMBL" id="ML987208">
    <property type="protein sequence ID" value="KAF2242409.1"/>
    <property type="molecule type" value="Genomic_DNA"/>
</dbReference>
<proteinExistence type="inferred from homology"/>
<dbReference type="PANTHER" id="PTHR43094:SF1">
    <property type="entry name" value="AMINOTRANSFERASE CLASS-III"/>
    <property type="match status" value="1"/>
</dbReference>
<dbReference type="PANTHER" id="PTHR43094">
    <property type="entry name" value="AMINOTRANSFERASE"/>
    <property type="match status" value="1"/>
</dbReference>
<protein>
    <submittedName>
        <fullName evidence="3">Putative aminotransferase</fullName>
    </submittedName>
</protein>
<organism evidence="3 4">
    <name type="scientific">Trematosphaeria pertusa</name>
    <dbReference type="NCBI Taxonomy" id="390896"/>
    <lineage>
        <taxon>Eukaryota</taxon>
        <taxon>Fungi</taxon>
        <taxon>Dikarya</taxon>
        <taxon>Ascomycota</taxon>
        <taxon>Pezizomycotina</taxon>
        <taxon>Dothideomycetes</taxon>
        <taxon>Pleosporomycetidae</taxon>
        <taxon>Pleosporales</taxon>
        <taxon>Massarineae</taxon>
        <taxon>Trematosphaeriaceae</taxon>
        <taxon>Trematosphaeria</taxon>
    </lineage>
</organism>
<comment type="similarity">
    <text evidence="1">Belongs to the class-III pyridoxal-phosphate-dependent aminotransferase family.</text>
</comment>
<keyword evidence="2" id="KW-0663">Pyridoxal phosphate</keyword>
<evidence type="ECO:0000256" key="2">
    <source>
        <dbReference type="ARBA" id="ARBA00022898"/>
    </source>
</evidence>
<dbReference type="RefSeq" id="XP_033677413.1">
    <property type="nucleotide sequence ID" value="XM_033824318.1"/>
</dbReference>
<dbReference type="GO" id="GO:0030170">
    <property type="term" value="F:pyridoxal phosphate binding"/>
    <property type="evidence" value="ECO:0007669"/>
    <property type="project" value="InterPro"/>
</dbReference>
<dbReference type="OrthoDB" id="5419315at2759"/>
<gene>
    <name evidence="3" type="ORF">BU26DRAFT_438923</name>
</gene>
<dbReference type="Gene3D" id="3.90.1150.10">
    <property type="entry name" value="Aspartate Aminotransferase, domain 1"/>
    <property type="match status" value="1"/>
</dbReference>
<keyword evidence="3" id="KW-0808">Transferase</keyword>
<dbReference type="AlphaFoldDB" id="A0A6A6HWW2"/>
<accession>A0A6A6HWW2</accession>
<reference evidence="3" key="1">
    <citation type="journal article" date="2020" name="Stud. Mycol.">
        <title>101 Dothideomycetes genomes: a test case for predicting lifestyles and emergence of pathogens.</title>
        <authorList>
            <person name="Haridas S."/>
            <person name="Albert R."/>
            <person name="Binder M."/>
            <person name="Bloem J."/>
            <person name="Labutti K."/>
            <person name="Salamov A."/>
            <person name="Andreopoulos B."/>
            <person name="Baker S."/>
            <person name="Barry K."/>
            <person name="Bills G."/>
            <person name="Bluhm B."/>
            <person name="Cannon C."/>
            <person name="Castanera R."/>
            <person name="Culley D."/>
            <person name="Daum C."/>
            <person name="Ezra D."/>
            <person name="Gonzalez J."/>
            <person name="Henrissat B."/>
            <person name="Kuo A."/>
            <person name="Liang C."/>
            <person name="Lipzen A."/>
            <person name="Lutzoni F."/>
            <person name="Magnuson J."/>
            <person name="Mondo S."/>
            <person name="Nolan M."/>
            <person name="Ohm R."/>
            <person name="Pangilinan J."/>
            <person name="Park H.-J."/>
            <person name="Ramirez L."/>
            <person name="Alfaro M."/>
            <person name="Sun H."/>
            <person name="Tritt A."/>
            <person name="Yoshinaga Y."/>
            <person name="Zwiers L.-H."/>
            <person name="Turgeon B."/>
            <person name="Goodwin S."/>
            <person name="Spatafora J."/>
            <person name="Crous P."/>
            <person name="Grigoriev I."/>
        </authorList>
    </citation>
    <scope>NUCLEOTIDE SEQUENCE</scope>
    <source>
        <strain evidence="3">CBS 122368</strain>
    </source>
</reference>
<dbReference type="InterPro" id="IPR015422">
    <property type="entry name" value="PyrdxlP-dep_Trfase_small"/>
</dbReference>
<evidence type="ECO:0000313" key="3">
    <source>
        <dbReference type="EMBL" id="KAF2242409.1"/>
    </source>
</evidence>
<dbReference type="Proteomes" id="UP000800094">
    <property type="component" value="Unassembled WGS sequence"/>
</dbReference>
<dbReference type="InterPro" id="IPR015424">
    <property type="entry name" value="PyrdxlP-dep_Trfase"/>
</dbReference>
<keyword evidence="3" id="KW-0032">Aminotransferase</keyword>
<dbReference type="Pfam" id="PF00202">
    <property type="entry name" value="Aminotran_3"/>
    <property type="match status" value="1"/>
</dbReference>